<dbReference type="GO" id="GO:0007031">
    <property type="term" value="P:peroxisome organization"/>
    <property type="evidence" value="ECO:0007669"/>
    <property type="project" value="UniProtKB-KW"/>
</dbReference>
<dbReference type="EMBL" id="OOIN01000013">
    <property type="protein sequence ID" value="SPO26111.1"/>
    <property type="molecule type" value="Genomic_DNA"/>
</dbReference>
<evidence type="ECO:0000313" key="4">
    <source>
        <dbReference type="Proteomes" id="UP000324022"/>
    </source>
</evidence>
<keyword evidence="2" id="KW-0576">Peroxisome</keyword>
<proteinExistence type="inferred from homology"/>
<dbReference type="AlphaFoldDB" id="A0A5C3E966"/>
<organism evidence="3 4">
    <name type="scientific">Ustilago trichophora</name>
    <dbReference type="NCBI Taxonomy" id="86804"/>
    <lineage>
        <taxon>Eukaryota</taxon>
        <taxon>Fungi</taxon>
        <taxon>Dikarya</taxon>
        <taxon>Basidiomycota</taxon>
        <taxon>Ustilaginomycotina</taxon>
        <taxon>Ustilaginomycetes</taxon>
        <taxon>Ustilaginales</taxon>
        <taxon>Ustilaginaceae</taxon>
        <taxon>Ustilago</taxon>
    </lineage>
</organism>
<comment type="subcellular location">
    <subcellularLocation>
        <location evidence="2">Peroxisome membrane</location>
    </subcellularLocation>
</comment>
<accession>A0A5C3E966</accession>
<gene>
    <name evidence="3" type="ORF">UTRI_02386</name>
</gene>
<dbReference type="InterPro" id="IPR013919">
    <property type="entry name" value="Pex16"/>
</dbReference>
<dbReference type="GO" id="GO:0005778">
    <property type="term" value="C:peroxisomal membrane"/>
    <property type="evidence" value="ECO:0007669"/>
    <property type="project" value="UniProtKB-SubCell"/>
</dbReference>
<dbReference type="PANTHER" id="PTHR13299">
    <property type="entry name" value="PEROXISOMAL MEMBRANE PROTEIN PEX16"/>
    <property type="match status" value="1"/>
</dbReference>
<protein>
    <recommendedName>
        <fullName evidence="2">Peroxisomal membrane protein PEX16</fullName>
    </recommendedName>
</protein>
<keyword evidence="4" id="KW-1185">Reference proteome</keyword>
<evidence type="ECO:0000313" key="3">
    <source>
        <dbReference type="EMBL" id="SPO26111.1"/>
    </source>
</evidence>
<keyword evidence="2" id="KW-0962">Peroxisome biogenesis</keyword>
<reference evidence="3 4" key="1">
    <citation type="submission" date="2018-03" db="EMBL/GenBank/DDBJ databases">
        <authorList>
            <person name="Guldener U."/>
        </authorList>
    </citation>
    <scope>NUCLEOTIDE SEQUENCE [LARGE SCALE GENOMIC DNA]</scope>
    <source>
        <strain evidence="3 4">NBRC100155</strain>
    </source>
</reference>
<name>A0A5C3E966_9BASI</name>
<dbReference type="OrthoDB" id="2021143at2759"/>
<dbReference type="Pfam" id="PF08610">
    <property type="entry name" value="Pex16"/>
    <property type="match status" value="2"/>
</dbReference>
<comment type="similarity">
    <text evidence="1 2">Belongs to the peroxin-16 family.</text>
</comment>
<evidence type="ECO:0000256" key="1">
    <source>
        <dbReference type="ARBA" id="ARBA00009505"/>
    </source>
</evidence>
<sequence>MKPWSESQINDYLLSRVLTVNDIRPASDLVRPLRNSTGRLAEIMWILRPFIYVLALPEKAKRPISTVEESEWSKRGNSFWWYLLRGPLWYSFTRPKLNGLVQRTQGKFLIGMVGGVLSDYLPLIDEYYYYSAT</sequence>
<evidence type="ECO:0000256" key="2">
    <source>
        <dbReference type="RuleBase" id="RU365003"/>
    </source>
</evidence>
<dbReference type="Proteomes" id="UP000324022">
    <property type="component" value="Unassembled WGS sequence"/>
</dbReference>
<dbReference type="PANTHER" id="PTHR13299:SF0">
    <property type="entry name" value="PEROXISOMAL MEMBRANE PROTEIN PEX16"/>
    <property type="match status" value="1"/>
</dbReference>